<name>F3GQG4_PSESJ</name>
<reference evidence="1 2" key="1">
    <citation type="journal article" date="2011" name="PLoS Pathog.">
        <title>Dynamic evolution of pathogenicity revealed by sequencing and comparative genomics of 19 Pseudomonas syringae isolates.</title>
        <authorList>
            <person name="Baltrus D.A."/>
            <person name="Nishimura M.T."/>
            <person name="Romanchuk A."/>
            <person name="Chang J.H."/>
            <person name="Mukhtar M.S."/>
            <person name="Cherkis K."/>
            <person name="Roach J."/>
            <person name="Grant S.R."/>
            <person name="Jones C.D."/>
            <person name="Dangl J.L."/>
        </authorList>
    </citation>
    <scope>NUCLEOTIDE SEQUENCE [LARGE SCALE GENOMIC DNA]</scope>
    <source>
        <strain evidence="1 2">1704B</strain>
    </source>
</reference>
<dbReference type="Proteomes" id="UP000004986">
    <property type="component" value="Unassembled WGS sequence"/>
</dbReference>
<accession>F3GQG4</accession>
<gene>
    <name evidence="1" type="ORF">PSYPI_45913</name>
</gene>
<evidence type="ECO:0000313" key="2">
    <source>
        <dbReference type="Proteomes" id="UP000004986"/>
    </source>
</evidence>
<dbReference type="Gene3D" id="2.40.160.10">
    <property type="entry name" value="Porin"/>
    <property type="match status" value="1"/>
</dbReference>
<feature type="non-terminal residue" evidence="1">
    <location>
        <position position="1"/>
    </location>
</feature>
<dbReference type="AlphaFoldDB" id="F3GQG4"/>
<dbReference type="EMBL" id="AEAI01004115">
    <property type="protein sequence ID" value="EGH49317.1"/>
    <property type="molecule type" value="Genomic_DNA"/>
</dbReference>
<dbReference type="HOGENOM" id="CLU_3411654_0_0_6"/>
<protein>
    <submittedName>
        <fullName evidence="1">Porin D</fullName>
    </submittedName>
</protein>
<comment type="caution">
    <text evidence="1">The sequence shown here is derived from an EMBL/GenBank/DDBJ whole genome shotgun (WGS) entry which is preliminary data.</text>
</comment>
<proteinExistence type="predicted"/>
<dbReference type="BioCyc" id="PSYR629263:G11X0-8467-MONOMER"/>
<dbReference type="InterPro" id="IPR023614">
    <property type="entry name" value="Porin_dom_sf"/>
</dbReference>
<keyword evidence="2" id="KW-1185">Reference proteome</keyword>
<evidence type="ECO:0000313" key="1">
    <source>
        <dbReference type="EMBL" id="EGH49317.1"/>
    </source>
</evidence>
<organism evidence="1 2">
    <name type="scientific">Pseudomonas syringae pv. pisi str. 1704B</name>
    <dbReference type="NCBI Taxonomy" id="629263"/>
    <lineage>
        <taxon>Bacteria</taxon>
        <taxon>Pseudomonadati</taxon>
        <taxon>Pseudomonadota</taxon>
        <taxon>Gammaproteobacteria</taxon>
        <taxon>Pseudomonadales</taxon>
        <taxon>Pseudomonadaceae</taxon>
        <taxon>Pseudomonas</taxon>
        <taxon>Pseudomonas syringae</taxon>
    </lineage>
</organism>
<sequence length="29" mass="3328">KAWHRANADQGEGDVNEFRLIVDYPISIL</sequence>